<dbReference type="Pfam" id="PF00356">
    <property type="entry name" value="LacI"/>
    <property type="match status" value="1"/>
</dbReference>
<gene>
    <name evidence="5" type="ORF">RZN69_16990</name>
</gene>
<dbReference type="Gene3D" id="3.40.50.2300">
    <property type="match status" value="2"/>
</dbReference>
<organism evidence="5 6">
    <name type="scientific">Rubellicoccus peritrichatus</name>
    <dbReference type="NCBI Taxonomy" id="3080537"/>
    <lineage>
        <taxon>Bacteria</taxon>
        <taxon>Pseudomonadati</taxon>
        <taxon>Verrucomicrobiota</taxon>
        <taxon>Opitutia</taxon>
        <taxon>Puniceicoccales</taxon>
        <taxon>Cerasicoccaceae</taxon>
        <taxon>Rubellicoccus</taxon>
    </lineage>
</organism>
<keyword evidence="1" id="KW-0805">Transcription regulation</keyword>
<dbReference type="SUPFAM" id="SSF47413">
    <property type="entry name" value="lambda repressor-like DNA-binding domains"/>
    <property type="match status" value="1"/>
</dbReference>
<dbReference type="AlphaFoldDB" id="A0AAQ3L7X3"/>
<reference evidence="5 6" key="1">
    <citation type="submission" date="2023-10" db="EMBL/GenBank/DDBJ databases">
        <title>Rubellicoccus peritrichatus gen. nov., sp. nov., isolated from an algae of coral reef tank.</title>
        <authorList>
            <person name="Luo J."/>
        </authorList>
    </citation>
    <scope>NUCLEOTIDE SEQUENCE [LARGE SCALE GENOMIC DNA]</scope>
    <source>
        <strain evidence="5 6">CR14</strain>
    </source>
</reference>
<evidence type="ECO:0000256" key="3">
    <source>
        <dbReference type="ARBA" id="ARBA00023163"/>
    </source>
</evidence>
<evidence type="ECO:0000313" key="5">
    <source>
        <dbReference type="EMBL" id="WOO40317.1"/>
    </source>
</evidence>
<dbReference type="CDD" id="cd01392">
    <property type="entry name" value="HTH_LacI"/>
    <property type="match status" value="1"/>
</dbReference>
<dbReference type="GO" id="GO:0000976">
    <property type="term" value="F:transcription cis-regulatory region binding"/>
    <property type="evidence" value="ECO:0007669"/>
    <property type="project" value="TreeGrafter"/>
</dbReference>
<dbReference type="InterPro" id="IPR010982">
    <property type="entry name" value="Lambda_DNA-bd_dom_sf"/>
</dbReference>
<dbReference type="SMART" id="SM00354">
    <property type="entry name" value="HTH_LACI"/>
    <property type="match status" value="1"/>
</dbReference>
<keyword evidence="3" id="KW-0804">Transcription</keyword>
<dbReference type="InterPro" id="IPR028082">
    <property type="entry name" value="Peripla_BP_I"/>
</dbReference>
<dbReference type="RefSeq" id="WP_317832502.1">
    <property type="nucleotide sequence ID" value="NZ_CP136920.1"/>
</dbReference>
<keyword evidence="2 5" id="KW-0238">DNA-binding</keyword>
<dbReference type="EMBL" id="CP136920">
    <property type="protein sequence ID" value="WOO40317.1"/>
    <property type="molecule type" value="Genomic_DNA"/>
</dbReference>
<accession>A0AAQ3L7X3</accession>
<dbReference type="InterPro" id="IPR000843">
    <property type="entry name" value="HTH_LacI"/>
</dbReference>
<dbReference type="PROSITE" id="PS50932">
    <property type="entry name" value="HTH_LACI_2"/>
    <property type="match status" value="1"/>
</dbReference>
<dbReference type="PANTHER" id="PTHR30146">
    <property type="entry name" value="LACI-RELATED TRANSCRIPTIONAL REPRESSOR"/>
    <property type="match status" value="1"/>
</dbReference>
<keyword evidence="6" id="KW-1185">Reference proteome</keyword>
<dbReference type="Gene3D" id="1.10.260.40">
    <property type="entry name" value="lambda repressor-like DNA-binding domains"/>
    <property type="match status" value="1"/>
</dbReference>
<dbReference type="PANTHER" id="PTHR30146:SF109">
    <property type="entry name" value="HTH-TYPE TRANSCRIPTIONAL REGULATOR GALS"/>
    <property type="match status" value="1"/>
</dbReference>
<evidence type="ECO:0000313" key="6">
    <source>
        <dbReference type="Proteomes" id="UP001304300"/>
    </source>
</evidence>
<sequence>MNLKLVANKAGVSEATASRVFNQPDLVDPRKVDAVKAAASELRYEPKKGSSAQRKRRQEKPLKRIGVWIIGASSSRAAQNLQEQLYLLQKCLESEGAEALVVFSKDQSEVPSLLSNGNLDGLLLQGYAPDESISKHIEGLPCVWLMTRREFNCKFDSVEPDNEANGRIAAQWFAQKGLKRVAVVNAWPRHPAFSARTQFFSNEAQIRSLELSKLEAGDWGKESFLEESPGDESVRKLVELYLAMQNVENIQGIYFPDDIIYSSFIRHLRNANIDVERLSCILGDHHPDLIEHLDPRPACLDINLPSIIKQAISRLSTLGQEPSSNVERLRILVPPILNH</sequence>
<evidence type="ECO:0000259" key="4">
    <source>
        <dbReference type="PROSITE" id="PS50932"/>
    </source>
</evidence>
<dbReference type="GO" id="GO:0003700">
    <property type="term" value="F:DNA-binding transcription factor activity"/>
    <property type="evidence" value="ECO:0007669"/>
    <property type="project" value="TreeGrafter"/>
</dbReference>
<proteinExistence type="predicted"/>
<dbReference type="KEGG" id="puo:RZN69_16990"/>
<protein>
    <submittedName>
        <fullName evidence="5">LacI family DNA-binding transcriptional regulator</fullName>
    </submittedName>
</protein>
<dbReference type="SUPFAM" id="SSF53822">
    <property type="entry name" value="Periplasmic binding protein-like I"/>
    <property type="match status" value="1"/>
</dbReference>
<dbReference type="Proteomes" id="UP001304300">
    <property type="component" value="Chromosome"/>
</dbReference>
<evidence type="ECO:0000256" key="2">
    <source>
        <dbReference type="ARBA" id="ARBA00023125"/>
    </source>
</evidence>
<evidence type="ECO:0000256" key="1">
    <source>
        <dbReference type="ARBA" id="ARBA00023015"/>
    </source>
</evidence>
<name>A0AAQ3L7X3_9BACT</name>
<feature type="domain" description="HTH lacI-type" evidence="4">
    <location>
        <begin position="1"/>
        <end position="55"/>
    </location>
</feature>